<dbReference type="PANTHER" id="PTHR37809">
    <property type="entry name" value="RIBOSOMAL PROTEIN S12 METHYLTHIOTRANSFERASE ACCESSORY FACTOR YCAO"/>
    <property type="match status" value="1"/>
</dbReference>
<geneLocation type="plasmid" evidence="2 3">
    <name>pAMI4</name>
</geneLocation>
<keyword evidence="3" id="KW-1185">Reference proteome</keyword>
<evidence type="ECO:0000259" key="1">
    <source>
        <dbReference type="PROSITE" id="PS51664"/>
    </source>
</evidence>
<proteinExistence type="predicted"/>
<protein>
    <recommendedName>
        <fullName evidence="1">YcaO domain-containing protein</fullName>
    </recommendedName>
</protein>
<evidence type="ECO:0000313" key="2">
    <source>
        <dbReference type="EMBL" id="AGT10948.1"/>
    </source>
</evidence>
<dbReference type="PANTHER" id="PTHR37809:SF1">
    <property type="entry name" value="RIBOSOMAL PROTEIN S12 METHYLTHIOTRANSFERASE ACCESSORY FACTOR YCAO"/>
    <property type="match status" value="1"/>
</dbReference>
<reference evidence="2 3" key="1">
    <citation type="journal article" date="2014" name="BMC Genomics">
        <title>Architecture and functions of a multipartite genome of the methylotrophic bacterium Paracoccus aminophilus JCM 7686, containing primary and secondary chromids.</title>
        <authorList>
            <person name="Dziewit L."/>
            <person name="Czarnecki J."/>
            <person name="Wibberg D."/>
            <person name="Radlinska M."/>
            <person name="Mrozek P."/>
            <person name="Szymczak M."/>
            <person name="Schluter A."/>
            <person name="Puhler A."/>
            <person name="Bartosik D."/>
        </authorList>
    </citation>
    <scope>NUCLEOTIDE SEQUENCE [LARGE SCALE GENOMIC DNA]</scope>
    <source>
        <strain evidence="2">JCM 7686</strain>
        <plasmid evidence="3">Plasmid pAMI4</plasmid>
    </source>
</reference>
<dbReference type="PATRIC" id="fig|1367847.3.peg.3900"/>
<dbReference type="Proteomes" id="UP000015480">
    <property type="component" value="Plasmid pAMI4"/>
</dbReference>
<sequence>MQIAGQDLSAQKAYFDGTHRLCEPAETIARVTPHLARMGITRVADITGLDRIGLPVSVAIRPNARALSTSQGKGRTREAAQASALMESIEGWHGERISLPLRIESWNTMASERDLPDPLAFGLRADAHLDPALPLVWAKVWDLMTESPAWVPYETLSTAFVESEDQRPLLLKTTNGLASGNHLLEAIVHALFELIERDALTLASLARAPRRFIAQDMIPDPYFQALAARLDKAGIVMVIEDVTSDLAVPTFTCEMIDDPRRGNWRALPSASGHGTHSDFTVALSRAVHEAIQSRVTIISGSRDDLFPHDYADALSLEAQLALTEAANRTQSWMPPILPTTHMRFEDELQALLDRLRALGIDHAYLADLSRDDVGIPVVKLVVPGLEPPRSAVYRPGARAASVTAAAAKGRLT</sequence>
<gene>
    <name evidence="2" type="ORF">JCM7686_pAMI4p258</name>
</gene>
<organism evidence="2 3">
    <name type="scientific">Paracoccus aminophilus JCM 7686</name>
    <dbReference type="NCBI Taxonomy" id="1367847"/>
    <lineage>
        <taxon>Bacteria</taxon>
        <taxon>Pseudomonadati</taxon>
        <taxon>Pseudomonadota</taxon>
        <taxon>Alphaproteobacteria</taxon>
        <taxon>Rhodobacterales</taxon>
        <taxon>Paracoccaceae</taxon>
        <taxon>Paracoccus</taxon>
    </lineage>
</organism>
<dbReference type="OrthoDB" id="109999at2"/>
<dbReference type="EMBL" id="CP006652">
    <property type="protein sequence ID" value="AGT10948.1"/>
    <property type="molecule type" value="Genomic_DNA"/>
</dbReference>
<name>S5YHK8_PARAH</name>
<dbReference type="Gene3D" id="3.30.1330.230">
    <property type="match status" value="2"/>
</dbReference>
<evidence type="ECO:0000313" key="3">
    <source>
        <dbReference type="Proteomes" id="UP000015480"/>
    </source>
</evidence>
<keyword evidence="2" id="KW-0614">Plasmid</keyword>
<feature type="domain" description="YcaO" evidence="1">
    <location>
        <begin position="72"/>
        <end position="412"/>
    </location>
</feature>
<dbReference type="PROSITE" id="PS51664">
    <property type="entry name" value="YCAO"/>
    <property type="match status" value="1"/>
</dbReference>
<dbReference type="Pfam" id="PF02624">
    <property type="entry name" value="YcaO"/>
    <property type="match status" value="1"/>
</dbReference>
<dbReference type="HOGENOM" id="CLU_056369_0_0_5"/>
<dbReference type="NCBIfam" id="TIGR00702">
    <property type="entry name" value="YcaO-type kinase domain"/>
    <property type="match status" value="1"/>
</dbReference>
<dbReference type="AlphaFoldDB" id="S5YHK8"/>
<dbReference type="eggNOG" id="COG1944">
    <property type="taxonomic scope" value="Bacteria"/>
</dbReference>
<dbReference type="InterPro" id="IPR003776">
    <property type="entry name" value="YcaO-like_dom"/>
</dbReference>
<dbReference type="KEGG" id="pami:JCM7686_pAMI4p258"/>
<accession>S5YHK8</accession>
<dbReference type="RefSeq" id="WP_020952432.1">
    <property type="nucleotide sequence ID" value="NC_022049.1"/>
</dbReference>